<dbReference type="SUPFAM" id="SSF74650">
    <property type="entry name" value="Galactose mutarotase-like"/>
    <property type="match status" value="1"/>
</dbReference>
<dbReference type="GO" id="GO:0004034">
    <property type="term" value="F:aldose 1-epimerase activity"/>
    <property type="evidence" value="ECO:0007669"/>
    <property type="project" value="UniProtKB-EC"/>
</dbReference>
<dbReference type="RefSeq" id="WP_183321250.1">
    <property type="nucleotide sequence ID" value="NZ_JACHVQ010000002.1"/>
</dbReference>
<dbReference type="Pfam" id="PF01263">
    <property type="entry name" value="Aldose_epim"/>
    <property type="match status" value="1"/>
</dbReference>
<dbReference type="InterPro" id="IPR011013">
    <property type="entry name" value="Gal_mutarotase_sf_dom"/>
</dbReference>
<dbReference type="GO" id="GO:0030246">
    <property type="term" value="F:carbohydrate binding"/>
    <property type="evidence" value="ECO:0007669"/>
    <property type="project" value="InterPro"/>
</dbReference>
<dbReference type="InterPro" id="IPR037480">
    <property type="entry name" value="YihR-like"/>
</dbReference>
<keyword evidence="1" id="KW-0413">Isomerase</keyword>
<protein>
    <submittedName>
        <fullName evidence="1">Aldose 1-epimerase</fullName>
        <ecNumber evidence="1">5.1.3.3</ecNumber>
    </submittedName>
</protein>
<keyword evidence="2" id="KW-1185">Reference proteome</keyword>
<dbReference type="GO" id="GO:0033499">
    <property type="term" value="P:galactose catabolic process via UDP-galactose, Leloir pathway"/>
    <property type="evidence" value="ECO:0007669"/>
    <property type="project" value="TreeGrafter"/>
</dbReference>
<accession>A0A839NB52</accession>
<dbReference type="CDD" id="cd09022">
    <property type="entry name" value="Aldose_epim_Ec_YihR"/>
    <property type="match status" value="1"/>
</dbReference>
<dbReference type="InterPro" id="IPR008183">
    <property type="entry name" value="Aldose_1/G6P_1-epimerase"/>
</dbReference>
<dbReference type="PANTHER" id="PTHR10091">
    <property type="entry name" value="ALDOSE-1-EPIMERASE"/>
    <property type="match status" value="1"/>
</dbReference>
<gene>
    <name evidence="1" type="ORF">FHU39_002874</name>
</gene>
<name>A0A839NB52_9MICO</name>
<evidence type="ECO:0000313" key="2">
    <source>
        <dbReference type="Proteomes" id="UP000559182"/>
    </source>
</evidence>
<dbReference type="EMBL" id="JACHVQ010000002">
    <property type="protein sequence ID" value="MBB2892856.1"/>
    <property type="molecule type" value="Genomic_DNA"/>
</dbReference>
<proteinExistence type="predicted"/>
<dbReference type="Gene3D" id="2.70.98.10">
    <property type="match status" value="1"/>
</dbReference>
<evidence type="ECO:0000313" key="1">
    <source>
        <dbReference type="EMBL" id="MBB2892856.1"/>
    </source>
</evidence>
<dbReference type="InterPro" id="IPR014718">
    <property type="entry name" value="GH-type_carb-bd"/>
</dbReference>
<comment type="caution">
    <text evidence="1">The sequence shown here is derived from an EMBL/GenBank/DDBJ whole genome shotgun (WGS) entry which is preliminary data.</text>
</comment>
<dbReference type="AlphaFoldDB" id="A0A839NB52"/>
<reference evidence="1 2" key="1">
    <citation type="submission" date="2020-08" db="EMBL/GenBank/DDBJ databases">
        <title>Sequencing the genomes of 1000 actinobacteria strains.</title>
        <authorList>
            <person name="Klenk H.-P."/>
        </authorList>
    </citation>
    <scope>NUCLEOTIDE SEQUENCE [LARGE SCALE GENOMIC DNA]</scope>
    <source>
        <strain evidence="1 2">DSM 105369</strain>
    </source>
</reference>
<dbReference type="PANTHER" id="PTHR10091:SF0">
    <property type="entry name" value="GALACTOSE MUTAROTASE"/>
    <property type="match status" value="1"/>
</dbReference>
<dbReference type="Proteomes" id="UP000559182">
    <property type="component" value="Unassembled WGS sequence"/>
</dbReference>
<organism evidence="1 2">
    <name type="scientific">Flexivirga oryzae</name>
    <dbReference type="NCBI Taxonomy" id="1794944"/>
    <lineage>
        <taxon>Bacteria</taxon>
        <taxon>Bacillati</taxon>
        <taxon>Actinomycetota</taxon>
        <taxon>Actinomycetes</taxon>
        <taxon>Micrococcales</taxon>
        <taxon>Dermacoccaceae</taxon>
        <taxon>Flexivirga</taxon>
    </lineage>
</organism>
<sequence length="309" mass="33108">MTDTQRISPSGEQWEIGHGDQRLTVVSVGGGIRSYVAGTRPVLHGYPDDARADAGRGQLLMPWPNRIADGKYTFNGKAQQLPLTEPARRNASHGLVRWEQWSLVERSESAATVGFRLMPGPGWDGIVDLTVRYVLDDGGLTVTPSATNVGTVAVPFGFGAHPYLTVGEGAVDELSLSLPARSYCTVDDRLLPTGVEPVDGADVDFRTPQPIAGTLLDTAFTDLTADDDGRWRISISSEGRSTTLWAEADSFPYTQLFTGDSLPGDRARHTGVAVEPMTCPANAFVTGEALVVLEPGDTWSASWGISYDG</sequence>
<dbReference type="EC" id="5.1.3.3" evidence="1"/>
<dbReference type="GO" id="GO:0006006">
    <property type="term" value="P:glucose metabolic process"/>
    <property type="evidence" value="ECO:0007669"/>
    <property type="project" value="TreeGrafter"/>
</dbReference>